<protein>
    <submittedName>
        <fullName evidence="1">Uncharacterized protein</fullName>
    </submittedName>
</protein>
<name>A0ACB9KJH3_BAUVA</name>
<evidence type="ECO:0000313" key="2">
    <source>
        <dbReference type="Proteomes" id="UP000828941"/>
    </source>
</evidence>
<sequence length="92" mass="10360">MVDAILSYAIERLGDLLIEEAKFLYSVNAKVKHLQRELKLIQCLLQDADAKQHKTNSLRKVIAEIRDIAFDAEDTIDVYALEVASRKGSSAK</sequence>
<dbReference type="EMBL" id="CM039439">
    <property type="protein sequence ID" value="KAI4297296.1"/>
    <property type="molecule type" value="Genomic_DNA"/>
</dbReference>
<organism evidence="1 2">
    <name type="scientific">Bauhinia variegata</name>
    <name type="common">Purple orchid tree</name>
    <name type="synonym">Phanera variegata</name>
    <dbReference type="NCBI Taxonomy" id="167791"/>
    <lineage>
        <taxon>Eukaryota</taxon>
        <taxon>Viridiplantae</taxon>
        <taxon>Streptophyta</taxon>
        <taxon>Embryophyta</taxon>
        <taxon>Tracheophyta</taxon>
        <taxon>Spermatophyta</taxon>
        <taxon>Magnoliopsida</taxon>
        <taxon>eudicotyledons</taxon>
        <taxon>Gunneridae</taxon>
        <taxon>Pentapetalae</taxon>
        <taxon>rosids</taxon>
        <taxon>fabids</taxon>
        <taxon>Fabales</taxon>
        <taxon>Fabaceae</taxon>
        <taxon>Cercidoideae</taxon>
        <taxon>Cercideae</taxon>
        <taxon>Bauhiniinae</taxon>
        <taxon>Bauhinia</taxon>
    </lineage>
</organism>
<keyword evidence="2" id="KW-1185">Reference proteome</keyword>
<comment type="caution">
    <text evidence="1">The sequence shown here is derived from an EMBL/GenBank/DDBJ whole genome shotgun (WGS) entry which is preliminary data.</text>
</comment>
<proteinExistence type="predicted"/>
<gene>
    <name evidence="1" type="ORF">L6164_037190</name>
</gene>
<accession>A0ACB9KJH3</accession>
<evidence type="ECO:0000313" key="1">
    <source>
        <dbReference type="EMBL" id="KAI4297296.1"/>
    </source>
</evidence>
<reference evidence="1 2" key="1">
    <citation type="journal article" date="2022" name="DNA Res.">
        <title>Chromosomal-level genome assembly of the orchid tree Bauhinia variegata (Leguminosae; Cercidoideae) supports the allotetraploid origin hypothesis of Bauhinia.</title>
        <authorList>
            <person name="Zhong Y."/>
            <person name="Chen Y."/>
            <person name="Zheng D."/>
            <person name="Pang J."/>
            <person name="Liu Y."/>
            <person name="Luo S."/>
            <person name="Meng S."/>
            <person name="Qian L."/>
            <person name="Wei D."/>
            <person name="Dai S."/>
            <person name="Zhou R."/>
        </authorList>
    </citation>
    <scope>NUCLEOTIDE SEQUENCE [LARGE SCALE GENOMIC DNA]</scope>
    <source>
        <strain evidence="1">BV-YZ2020</strain>
    </source>
</reference>
<dbReference type="Proteomes" id="UP000828941">
    <property type="component" value="Chromosome 14"/>
</dbReference>